<sequence length="107" mass="12130">MKYIERLQAQSVDEFEQRSANFQPKFQFQAPAREELTAEEKRLIGAPPPQQGEVILDGIRYYSGNGYICQYFTQGRGPKDPRPKSACWINGRWVLAAPIVNTEPAGL</sequence>
<proteinExistence type="predicted"/>
<organism evidence="1 2">
    <name type="scientific">Thiothrix eikelboomii</name>
    <dbReference type="NCBI Taxonomy" id="92487"/>
    <lineage>
        <taxon>Bacteria</taxon>
        <taxon>Pseudomonadati</taxon>
        <taxon>Pseudomonadota</taxon>
        <taxon>Gammaproteobacteria</taxon>
        <taxon>Thiotrichales</taxon>
        <taxon>Thiotrichaceae</taxon>
        <taxon>Thiothrix</taxon>
    </lineage>
</organism>
<dbReference type="STRING" id="92487.SAMN02745130_02472"/>
<accession>A0A1T4X587</accession>
<dbReference type="OrthoDB" id="9869545at2"/>
<protein>
    <submittedName>
        <fullName evidence="1">Uncharacterized protein</fullName>
    </submittedName>
</protein>
<evidence type="ECO:0000313" key="2">
    <source>
        <dbReference type="Proteomes" id="UP000190460"/>
    </source>
</evidence>
<keyword evidence="2" id="KW-1185">Reference proteome</keyword>
<dbReference type="EMBL" id="FUYB01000012">
    <property type="protein sequence ID" value="SKA84011.1"/>
    <property type="molecule type" value="Genomic_DNA"/>
</dbReference>
<gene>
    <name evidence="1" type="ORF">SAMN02745130_02472</name>
</gene>
<reference evidence="1 2" key="1">
    <citation type="submission" date="2017-02" db="EMBL/GenBank/DDBJ databases">
        <authorList>
            <person name="Peterson S.W."/>
        </authorList>
    </citation>
    <scope>NUCLEOTIDE SEQUENCE [LARGE SCALE GENOMIC DNA]</scope>
    <source>
        <strain evidence="1 2">ATCC 49788</strain>
    </source>
</reference>
<dbReference type="AlphaFoldDB" id="A0A1T4X587"/>
<name>A0A1T4X587_9GAMM</name>
<evidence type="ECO:0000313" key="1">
    <source>
        <dbReference type="EMBL" id="SKA84011.1"/>
    </source>
</evidence>
<dbReference type="RefSeq" id="WP_078922944.1">
    <property type="nucleotide sequence ID" value="NZ_FUYB01000012.1"/>
</dbReference>
<dbReference type="Proteomes" id="UP000190460">
    <property type="component" value="Unassembled WGS sequence"/>
</dbReference>